<protein>
    <submittedName>
        <fullName evidence="2">Uncharacterized protein</fullName>
    </submittedName>
</protein>
<reference evidence="2" key="1">
    <citation type="submission" date="2023-06" db="EMBL/GenBank/DDBJ databases">
        <authorList>
            <person name="Delattre M."/>
        </authorList>
    </citation>
    <scope>NUCLEOTIDE SEQUENCE</scope>
    <source>
        <strain evidence="2">AF72</strain>
    </source>
</reference>
<proteinExistence type="predicted"/>
<dbReference type="AlphaFoldDB" id="A0AA36D2L1"/>
<feature type="region of interest" description="Disordered" evidence="1">
    <location>
        <begin position="275"/>
        <end position="336"/>
    </location>
</feature>
<feature type="region of interest" description="Disordered" evidence="1">
    <location>
        <begin position="228"/>
        <end position="255"/>
    </location>
</feature>
<sequence length="336" mass="37895">MNETMLLFTKFTTKWANSWRWWAIVIVYSVTVRPHVDYLRFQDETPKAVLRAAERGRVLEGDVLPTHEMMMASCDTSKEHANRLIKIIDKLRSTLVSYNEKVDLSVQKTRQVEQEAVEAEIELNRAKKALKLRKGQRWLDRLPPFQRAVSPVSPISPRPGHNAGQPDEDVLADVPAARAAPRAQAQPPARRSPAAQEVPNGEVVGAHAEAAHRGRNDEAFQPRVIQLIPNADNQHRRPPDRDAVEAPANGEDDQADVRFGRQVQPVELAQILQQPRHDVHAGAHHDAQADQPNPNVQADPPDAQPERRRRRRAQGTKVAPPAYQNSKPKRRHIKAH</sequence>
<evidence type="ECO:0000313" key="2">
    <source>
        <dbReference type="EMBL" id="CAJ0579506.1"/>
    </source>
</evidence>
<feature type="compositionally biased region" description="Basic and acidic residues" evidence="1">
    <location>
        <begin position="275"/>
        <end position="288"/>
    </location>
</feature>
<evidence type="ECO:0000256" key="1">
    <source>
        <dbReference type="SAM" id="MobiDB-lite"/>
    </source>
</evidence>
<feature type="compositionally biased region" description="Basic residues" evidence="1">
    <location>
        <begin position="327"/>
        <end position="336"/>
    </location>
</feature>
<name>A0AA36D2L1_9BILA</name>
<feature type="compositionally biased region" description="Basic and acidic residues" evidence="1">
    <location>
        <begin position="233"/>
        <end position="244"/>
    </location>
</feature>
<organism evidence="2 3">
    <name type="scientific">Mesorhabditis spiculigera</name>
    <dbReference type="NCBI Taxonomy" id="96644"/>
    <lineage>
        <taxon>Eukaryota</taxon>
        <taxon>Metazoa</taxon>
        <taxon>Ecdysozoa</taxon>
        <taxon>Nematoda</taxon>
        <taxon>Chromadorea</taxon>
        <taxon>Rhabditida</taxon>
        <taxon>Rhabditina</taxon>
        <taxon>Rhabditomorpha</taxon>
        <taxon>Rhabditoidea</taxon>
        <taxon>Rhabditidae</taxon>
        <taxon>Mesorhabditinae</taxon>
        <taxon>Mesorhabditis</taxon>
    </lineage>
</organism>
<feature type="compositionally biased region" description="Low complexity" evidence="1">
    <location>
        <begin position="175"/>
        <end position="196"/>
    </location>
</feature>
<feature type="non-terminal residue" evidence="2">
    <location>
        <position position="336"/>
    </location>
</feature>
<gene>
    <name evidence="2" type="ORF">MSPICULIGERA_LOCUS17722</name>
</gene>
<keyword evidence="3" id="KW-1185">Reference proteome</keyword>
<comment type="caution">
    <text evidence="2">The sequence shown here is derived from an EMBL/GenBank/DDBJ whole genome shotgun (WGS) entry which is preliminary data.</text>
</comment>
<dbReference type="Proteomes" id="UP001177023">
    <property type="component" value="Unassembled WGS sequence"/>
</dbReference>
<evidence type="ECO:0000313" key="3">
    <source>
        <dbReference type="Proteomes" id="UP001177023"/>
    </source>
</evidence>
<feature type="region of interest" description="Disordered" evidence="1">
    <location>
        <begin position="145"/>
        <end position="200"/>
    </location>
</feature>
<dbReference type="EMBL" id="CATQJA010002657">
    <property type="protein sequence ID" value="CAJ0579506.1"/>
    <property type="molecule type" value="Genomic_DNA"/>
</dbReference>
<accession>A0AA36D2L1</accession>